<keyword evidence="4" id="KW-1185">Reference proteome</keyword>
<evidence type="ECO:0000313" key="4">
    <source>
        <dbReference type="Proteomes" id="UP000198716"/>
    </source>
</evidence>
<feature type="transmembrane region" description="Helical" evidence="2">
    <location>
        <begin position="87"/>
        <end position="105"/>
    </location>
</feature>
<keyword evidence="2" id="KW-0472">Membrane</keyword>
<sequence>MTEATRRRSAPVLLFRSLLFGFAILLAGQSGVAVAAESQARPVVAESAASESPSRAARGVASREDGHTVAQSEGNSPSEESGGGQDSRTVIGALGVVLVVGVLLLRRKRGKQSLMVRWRKRS</sequence>
<organism evidence="3 4">
    <name type="scientific">Actinopolyspora alba</name>
    <dbReference type="NCBI Taxonomy" id="673379"/>
    <lineage>
        <taxon>Bacteria</taxon>
        <taxon>Bacillati</taxon>
        <taxon>Actinomycetota</taxon>
        <taxon>Actinomycetes</taxon>
        <taxon>Actinopolysporales</taxon>
        <taxon>Actinopolysporaceae</taxon>
        <taxon>Actinopolyspora</taxon>
        <taxon>Actinopolyspora alba group</taxon>
    </lineage>
</organism>
<proteinExistence type="predicted"/>
<protein>
    <submittedName>
        <fullName evidence="3">MYXO-CTERM domain-containing protein</fullName>
    </submittedName>
</protein>
<dbReference type="AlphaFoldDB" id="A0A1I1ZD42"/>
<name>A0A1I1ZD42_9ACTN</name>
<keyword evidence="2" id="KW-1133">Transmembrane helix</keyword>
<evidence type="ECO:0000256" key="1">
    <source>
        <dbReference type="SAM" id="MobiDB-lite"/>
    </source>
</evidence>
<evidence type="ECO:0000256" key="2">
    <source>
        <dbReference type="SAM" id="Phobius"/>
    </source>
</evidence>
<keyword evidence="2" id="KW-0812">Transmembrane</keyword>
<feature type="region of interest" description="Disordered" evidence="1">
    <location>
        <begin position="45"/>
        <end position="87"/>
    </location>
</feature>
<evidence type="ECO:0000313" key="3">
    <source>
        <dbReference type="EMBL" id="SFE28423.1"/>
    </source>
</evidence>
<reference evidence="4" key="1">
    <citation type="submission" date="2016-10" db="EMBL/GenBank/DDBJ databases">
        <authorList>
            <person name="Varghese N."/>
            <person name="Submissions S."/>
        </authorList>
    </citation>
    <scope>NUCLEOTIDE SEQUENCE [LARGE SCALE GENOMIC DNA]</scope>
    <source>
        <strain evidence="4">DSM 45004</strain>
    </source>
</reference>
<dbReference type="RefSeq" id="WP_092928171.1">
    <property type="nucleotide sequence ID" value="NZ_FOMZ01000010.1"/>
</dbReference>
<dbReference type="EMBL" id="FOMZ01000010">
    <property type="protein sequence ID" value="SFE28423.1"/>
    <property type="molecule type" value="Genomic_DNA"/>
</dbReference>
<feature type="compositionally biased region" description="Low complexity" evidence="1">
    <location>
        <begin position="45"/>
        <end position="57"/>
    </location>
</feature>
<dbReference type="Proteomes" id="UP000198716">
    <property type="component" value="Unassembled WGS sequence"/>
</dbReference>
<accession>A0A1I1ZD42</accession>
<gene>
    <name evidence="3" type="ORF">SAMN04487819_110142</name>
</gene>